<proteinExistence type="predicted"/>
<organism evidence="1 2">
    <name type="scientific">Amycolatopsis pigmentata</name>
    <dbReference type="NCBI Taxonomy" id="450801"/>
    <lineage>
        <taxon>Bacteria</taxon>
        <taxon>Bacillati</taxon>
        <taxon>Actinomycetota</taxon>
        <taxon>Actinomycetes</taxon>
        <taxon>Pseudonocardiales</taxon>
        <taxon>Pseudonocardiaceae</taxon>
        <taxon>Amycolatopsis</taxon>
    </lineage>
</organism>
<dbReference type="EMBL" id="JBHUKR010000030">
    <property type="protein sequence ID" value="MFD2422671.1"/>
    <property type="molecule type" value="Genomic_DNA"/>
</dbReference>
<keyword evidence="2" id="KW-1185">Reference proteome</keyword>
<sequence>MSDIKAKAHGITKALGEGWTVGTSPRGSDGAYLNGPDGERVHVVLNGYRTQHKGRLWISASYEEFRKISTRWAPEHGITVTPAKTGDQIAQDIQRRLLPGYRETLAELREQLARWEASEARERAGIARLRAILPDTQVFEYQSAVDFARLGDAVRGDFRVLSNTVEFKIEVSSEYAHEIAELIASIYVRSKKVRKG</sequence>
<name>A0ABW5G6E5_9PSEU</name>
<dbReference type="RefSeq" id="WP_378271885.1">
    <property type="nucleotide sequence ID" value="NZ_JBHUKR010000030.1"/>
</dbReference>
<protein>
    <submittedName>
        <fullName evidence="1">Uncharacterized protein</fullName>
    </submittedName>
</protein>
<evidence type="ECO:0000313" key="2">
    <source>
        <dbReference type="Proteomes" id="UP001597417"/>
    </source>
</evidence>
<gene>
    <name evidence="1" type="ORF">ACFSXZ_40750</name>
</gene>
<accession>A0ABW5G6E5</accession>
<evidence type="ECO:0000313" key="1">
    <source>
        <dbReference type="EMBL" id="MFD2422671.1"/>
    </source>
</evidence>
<reference evidence="2" key="1">
    <citation type="journal article" date="2019" name="Int. J. Syst. Evol. Microbiol.">
        <title>The Global Catalogue of Microorganisms (GCM) 10K type strain sequencing project: providing services to taxonomists for standard genome sequencing and annotation.</title>
        <authorList>
            <consortium name="The Broad Institute Genomics Platform"/>
            <consortium name="The Broad Institute Genome Sequencing Center for Infectious Disease"/>
            <person name="Wu L."/>
            <person name="Ma J."/>
        </authorList>
    </citation>
    <scope>NUCLEOTIDE SEQUENCE [LARGE SCALE GENOMIC DNA]</scope>
    <source>
        <strain evidence="2">CGMCC 4.7645</strain>
    </source>
</reference>
<comment type="caution">
    <text evidence="1">The sequence shown here is derived from an EMBL/GenBank/DDBJ whole genome shotgun (WGS) entry which is preliminary data.</text>
</comment>
<dbReference type="Proteomes" id="UP001597417">
    <property type="component" value="Unassembled WGS sequence"/>
</dbReference>